<sequence>MTRFGRLRRGSAGGDDGFSWHGRSGPEGGERDEPEDLWNPRPRRTTERGLDRDDGDPQVPWESLPPSARHYGAPADPGLSRRVSVRRWGRPAEAVIALLLAAGLVAALVMVVLRIAVPKPATARLTDSLAGVTITLPAGWQEGAVPPVTGFTSVARSDGALVMARPVPDPVADVTKATKDAAELYSRLLLKGDKVDVVEDKALPQGHTRALRAQYQDVVNRPAYLRVTLLNRGGKAVLLVGLLQPEETTRKQALDALMSSVR</sequence>
<name>A0ABW4GCR1_9ACTN</name>
<reference evidence="4" key="1">
    <citation type="journal article" date="2019" name="Int. J. Syst. Evol. Microbiol.">
        <title>The Global Catalogue of Microorganisms (GCM) 10K type strain sequencing project: providing services to taxonomists for standard genome sequencing and annotation.</title>
        <authorList>
            <consortium name="The Broad Institute Genomics Platform"/>
            <consortium name="The Broad Institute Genome Sequencing Center for Infectious Disease"/>
            <person name="Wu L."/>
            <person name="Ma J."/>
        </authorList>
    </citation>
    <scope>NUCLEOTIDE SEQUENCE [LARGE SCALE GENOMIC DNA]</scope>
    <source>
        <strain evidence="4">CGMCC 1.15399</strain>
    </source>
</reference>
<dbReference type="Proteomes" id="UP001597097">
    <property type="component" value="Unassembled WGS sequence"/>
</dbReference>
<keyword evidence="2" id="KW-0472">Membrane</keyword>
<evidence type="ECO:0008006" key="5">
    <source>
        <dbReference type="Google" id="ProtNLM"/>
    </source>
</evidence>
<keyword evidence="2" id="KW-0812">Transmembrane</keyword>
<keyword evidence="4" id="KW-1185">Reference proteome</keyword>
<feature type="transmembrane region" description="Helical" evidence="2">
    <location>
        <begin position="94"/>
        <end position="117"/>
    </location>
</feature>
<comment type="caution">
    <text evidence="3">The sequence shown here is derived from an EMBL/GenBank/DDBJ whole genome shotgun (WGS) entry which is preliminary data.</text>
</comment>
<proteinExistence type="predicted"/>
<gene>
    <name evidence="3" type="ORF">ACFSJ0_24820</name>
</gene>
<evidence type="ECO:0000256" key="1">
    <source>
        <dbReference type="SAM" id="MobiDB-lite"/>
    </source>
</evidence>
<dbReference type="EMBL" id="JBHUCM010000019">
    <property type="protein sequence ID" value="MFD1540300.1"/>
    <property type="molecule type" value="Genomic_DNA"/>
</dbReference>
<evidence type="ECO:0000256" key="2">
    <source>
        <dbReference type="SAM" id="Phobius"/>
    </source>
</evidence>
<evidence type="ECO:0000313" key="4">
    <source>
        <dbReference type="Proteomes" id="UP001597097"/>
    </source>
</evidence>
<accession>A0ABW4GCR1</accession>
<dbReference type="RefSeq" id="WP_219526755.1">
    <property type="nucleotide sequence ID" value="NZ_JAHKRM010000001.1"/>
</dbReference>
<evidence type="ECO:0000313" key="3">
    <source>
        <dbReference type="EMBL" id="MFD1540300.1"/>
    </source>
</evidence>
<protein>
    <recommendedName>
        <fullName evidence="5">DUF1795 domain-containing protein</fullName>
    </recommendedName>
</protein>
<organism evidence="3 4">
    <name type="scientific">Nonomuraea guangzhouensis</name>
    <dbReference type="NCBI Taxonomy" id="1291555"/>
    <lineage>
        <taxon>Bacteria</taxon>
        <taxon>Bacillati</taxon>
        <taxon>Actinomycetota</taxon>
        <taxon>Actinomycetes</taxon>
        <taxon>Streptosporangiales</taxon>
        <taxon>Streptosporangiaceae</taxon>
        <taxon>Nonomuraea</taxon>
    </lineage>
</organism>
<feature type="region of interest" description="Disordered" evidence="1">
    <location>
        <begin position="1"/>
        <end position="80"/>
    </location>
</feature>
<keyword evidence="2" id="KW-1133">Transmembrane helix</keyword>